<dbReference type="GeneID" id="181481"/>
<dbReference type="Proteomes" id="UP000001940">
    <property type="component" value="Chromosome X"/>
</dbReference>
<dbReference type="OrthoDB" id="6272564at2759"/>
<feature type="coiled-coil region" evidence="13">
    <location>
        <begin position="79"/>
        <end position="122"/>
    </location>
</feature>
<evidence type="ECO:0000313" key="18">
    <source>
        <dbReference type="WormBase" id="F54B11.6"/>
    </source>
</evidence>
<organism evidence="16 17">
    <name type="scientific">Caenorhabditis elegans</name>
    <dbReference type="NCBI Taxonomy" id="6239"/>
    <lineage>
        <taxon>Eukaryota</taxon>
        <taxon>Metazoa</taxon>
        <taxon>Ecdysozoa</taxon>
        <taxon>Nematoda</taxon>
        <taxon>Chromadorea</taxon>
        <taxon>Rhabditida</taxon>
        <taxon>Rhabditina</taxon>
        <taxon>Rhabditomorpha</taxon>
        <taxon>Rhabditoidea</taxon>
        <taxon>Rhabditidae</taxon>
        <taxon>Peloderinae</taxon>
        <taxon>Caenorhabditis</taxon>
    </lineage>
</organism>
<dbReference type="PANTHER" id="PTHR46379:SF1">
    <property type="entry name" value="ZINC FINGER MYND DOMAIN-CONTAINING PROTEIN 11"/>
    <property type="match status" value="1"/>
</dbReference>
<dbReference type="OMA" id="CDKEAMY"/>
<name>Q20741_CAEEL</name>
<accession>Q20741</accession>
<evidence type="ECO:0000256" key="10">
    <source>
        <dbReference type="ARBA" id="ARBA00023163"/>
    </source>
</evidence>
<dbReference type="Bgee" id="WBGene00000262">
    <property type="expression patterns" value="Expressed in pharyngeal muscle cell (C elegans) and 4 other cell types or tissues"/>
</dbReference>
<dbReference type="PaxDb" id="6239-F54B11.6"/>
<dbReference type="Gene3D" id="6.10.140.2220">
    <property type="match status" value="1"/>
</dbReference>
<dbReference type="GO" id="GO:0008270">
    <property type="term" value="F:zinc ion binding"/>
    <property type="evidence" value="ECO:0007669"/>
    <property type="project" value="UniProtKB-KW"/>
</dbReference>
<sequence>MSEEAEAGPSPKVNGENGNGTNTFDDLYVDDKMRRMIVDLQRQWLTDYHDSREKSLVALTEKLHQEFMEDQERVRRDLLVQFKIELDQTKEELEKKHAENLKEEIEKLSEKHQRELAVAKKKQWCWQCNSEAIYHCCWNTAYCSVECQQGHWQIHRKFCRRKKSNGGAPGPVQPIAEPTQSQQ</sequence>
<dbReference type="GO" id="GO:0003714">
    <property type="term" value="F:transcription corepressor activity"/>
    <property type="evidence" value="ECO:0007669"/>
    <property type="project" value="InterPro"/>
</dbReference>
<dbReference type="UCSC" id="F54B11.6">
    <property type="organism name" value="c. elegans"/>
</dbReference>
<dbReference type="GO" id="GO:0030425">
    <property type="term" value="C:dendrite"/>
    <property type="evidence" value="ECO:0000314"/>
    <property type="project" value="WormBase"/>
</dbReference>
<feature type="region of interest" description="Disordered" evidence="14">
    <location>
        <begin position="163"/>
        <end position="183"/>
    </location>
</feature>
<keyword evidence="9" id="KW-0103">Bromodomain</keyword>
<dbReference type="PhylomeDB" id="Q20741"/>
<keyword evidence="3" id="KW-0158">Chromosome</keyword>
<evidence type="ECO:0000256" key="14">
    <source>
        <dbReference type="SAM" id="MobiDB-lite"/>
    </source>
</evidence>
<dbReference type="PROSITE" id="PS01360">
    <property type="entry name" value="ZF_MYND_1"/>
    <property type="match status" value="1"/>
</dbReference>
<dbReference type="PANTHER" id="PTHR46379">
    <property type="entry name" value="ZINC FINGER MYND DOMAIN-CONTAINING"/>
    <property type="match status" value="1"/>
</dbReference>
<dbReference type="STRING" id="6239.F54B11.6.1"/>
<dbReference type="GO" id="GO:0005634">
    <property type="term" value="C:nucleus"/>
    <property type="evidence" value="ECO:0007669"/>
    <property type="project" value="UniProtKB-SubCell"/>
</dbReference>
<evidence type="ECO:0000256" key="12">
    <source>
        <dbReference type="PROSITE-ProRule" id="PRU00134"/>
    </source>
</evidence>
<evidence type="ECO:0000313" key="16">
    <source>
        <dbReference type="EMBL" id="CAA94138.1"/>
    </source>
</evidence>
<evidence type="ECO:0000256" key="2">
    <source>
        <dbReference type="ARBA" id="ARBA00004286"/>
    </source>
</evidence>
<dbReference type="InParanoid" id="Q20741"/>
<evidence type="ECO:0000313" key="17">
    <source>
        <dbReference type="Proteomes" id="UP000001940"/>
    </source>
</evidence>
<dbReference type="FunCoup" id="Q20741">
    <property type="interactions" value="8"/>
</dbReference>
<evidence type="ECO:0000256" key="6">
    <source>
        <dbReference type="ARBA" id="ARBA00022833"/>
    </source>
</evidence>
<dbReference type="CTD" id="181481"/>
<keyword evidence="8" id="KW-0805">Transcription regulation</keyword>
<dbReference type="InterPro" id="IPR002893">
    <property type="entry name" value="Znf_MYND"/>
</dbReference>
<dbReference type="InterPro" id="IPR047269">
    <property type="entry name" value="ZMY11"/>
</dbReference>
<evidence type="ECO:0000256" key="3">
    <source>
        <dbReference type="ARBA" id="ARBA00022454"/>
    </source>
</evidence>
<dbReference type="DIP" id="DIP-26134N"/>
<dbReference type="RefSeq" id="NP_510277.1">
    <property type="nucleotide sequence ID" value="NM_077876.6"/>
</dbReference>
<dbReference type="KEGG" id="cel:CELE_F54B11.6"/>
<dbReference type="WormBase" id="F54B11.6">
    <property type="protein sequence ID" value="CE05930"/>
    <property type="gene ID" value="WBGene00000262"/>
    <property type="gene designation" value="bra-1"/>
</dbReference>
<comment type="subcellular location">
    <subcellularLocation>
        <location evidence="2">Chromosome</location>
    </subcellularLocation>
    <subcellularLocation>
        <location evidence="1">Nucleus</location>
    </subcellularLocation>
</comment>
<dbReference type="PROSITE" id="PS50865">
    <property type="entry name" value="ZF_MYND_2"/>
    <property type="match status" value="1"/>
</dbReference>
<dbReference type="GO" id="GO:0030512">
    <property type="term" value="P:negative regulation of transforming growth factor beta receptor signaling pathway"/>
    <property type="evidence" value="ECO:0000316"/>
    <property type="project" value="WormBase"/>
</dbReference>
<evidence type="ECO:0000256" key="11">
    <source>
        <dbReference type="ARBA" id="ARBA00023242"/>
    </source>
</evidence>
<keyword evidence="10" id="KW-0804">Transcription</keyword>
<reference evidence="16 17" key="1">
    <citation type="journal article" date="1998" name="Science">
        <title>Genome sequence of the nematode C. elegans: a platform for investigating biology.</title>
        <authorList>
            <consortium name="The C. elegans sequencing consortium"/>
            <person name="Sulson J.E."/>
            <person name="Waterston R."/>
        </authorList>
    </citation>
    <scope>NUCLEOTIDE SEQUENCE [LARGE SCALE GENOMIC DNA]</scope>
    <source>
        <strain evidence="16 17">Bristol N2</strain>
    </source>
</reference>
<proteinExistence type="evidence at protein level"/>
<keyword evidence="7" id="KW-0156">Chromatin regulator</keyword>
<dbReference type="GO" id="GO:0005694">
    <property type="term" value="C:chromosome"/>
    <property type="evidence" value="ECO:0007669"/>
    <property type="project" value="UniProtKB-SubCell"/>
</dbReference>
<dbReference type="eggNOG" id="KOG3612">
    <property type="taxonomic scope" value="Eukaryota"/>
</dbReference>
<dbReference type="GO" id="GO:0140006">
    <property type="term" value="F:histone H3 reader activity"/>
    <property type="evidence" value="ECO:0007669"/>
    <property type="project" value="UniProtKB-ARBA"/>
</dbReference>
<dbReference type="PeptideAtlas" id="Q20741"/>
<evidence type="ECO:0000256" key="7">
    <source>
        <dbReference type="ARBA" id="ARBA00022853"/>
    </source>
</evidence>
<evidence type="ECO:0000259" key="15">
    <source>
        <dbReference type="PROSITE" id="PS50865"/>
    </source>
</evidence>
<evidence type="ECO:0000256" key="9">
    <source>
        <dbReference type="ARBA" id="ARBA00023117"/>
    </source>
</evidence>
<evidence type="ECO:0000256" key="13">
    <source>
        <dbReference type="SAM" id="Coils"/>
    </source>
</evidence>
<dbReference type="AGR" id="WB:WBGene00000262"/>
<keyword evidence="11" id="KW-0539">Nucleus</keyword>
<dbReference type="Pfam" id="PF24324">
    <property type="entry name" value="MYND_ZMYND11_ZMYD8"/>
    <property type="match status" value="1"/>
</dbReference>
<keyword evidence="5 12" id="KW-0863">Zinc-finger</keyword>
<dbReference type="HOGENOM" id="CLU_112163_0_0_1"/>
<keyword evidence="13" id="KW-0175">Coiled coil</keyword>
<keyword evidence="17" id="KW-1185">Reference proteome</keyword>
<evidence type="ECO:0000256" key="1">
    <source>
        <dbReference type="ARBA" id="ARBA00004123"/>
    </source>
</evidence>
<dbReference type="SMR" id="Q20741"/>
<dbReference type="InterPro" id="IPR057053">
    <property type="entry name" value="MYND_ZMYND11_ZMYD8"/>
</dbReference>
<evidence type="ECO:0000256" key="4">
    <source>
        <dbReference type="ARBA" id="ARBA00022723"/>
    </source>
</evidence>
<dbReference type="GO" id="GO:0008340">
    <property type="term" value="P:determination of adult lifespan"/>
    <property type="evidence" value="ECO:0000315"/>
    <property type="project" value="WormBase"/>
</dbReference>
<dbReference type="GO" id="GO:0034243">
    <property type="term" value="P:regulation of transcription elongation by RNA polymerase II"/>
    <property type="evidence" value="ECO:0007669"/>
    <property type="project" value="InterPro"/>
</dbReference>
<dbReference type="GO" id="GO:0030424">
    <property type="term" value="C:axon"/>
    <property type="evidence" value="ECO:0000314"/>
    <property type="project" value="WormBase"/>
</dbReference>
<dbReference type="PIR" id="T22604">
    <property type="entry name" value="T22604"/>
</dbReference>
<dbReference type="IntAct" id="Q20741">
    <property type="interactions" value="2"/>
</dbReference>
<dbReference type="GO" id="GO:0005102">
    <property type="term" value="F:signaling receptor binding"/>
    <property type="evidence" value="ECO:0000314"/>
    <property type="project" value="WormBase"/>
</dbReference>
<keyword evidence="4" id="KW-0479">Metal-binding</keyword>
<dbReference type="SUPFAM" id="SSF144232">
    <property type="entry name" value="HIT/MYND zinc finger-like"/>
    <property type="match status" value="1"/>
</dbReference>
<dbReference type="EMBL" id="BX284606">
    <property type="protein sequence ID" value="CAA94138.1"/>
    <property type="molecule type" value="Genomic_DNA"/>
</dbReference>
<protein>
    <submittedName>
        <fullName evidence="16">MYND-type domain-containing protein</fullName>
    </submittedName>
</protein>
<feature type="domain" description="MYND-type" evidence="15">
    <location>
        <begin position="125"/>
        <end position="159"/>
    </location>
</feature>
<evidence type="ECO:0000256" key="5">
    <source>
        <dbReference type="ARBA" id="ARBA00022771"/>
    </source>
</evidence>
<dbReference type="AlphaFoldDB" id="Q20741"/>
<evidence type="ECO:0000256" key="8">
    <source>
        <dbReference type="ARBA" id="ARBA00023015"/>
    </source>
</evidence>
<comment type="interaction">
    <interactant intactId="EBI-311998">
        <id>Q20741</id>
    </interactant>
    <interactant intactId="EBI-311992">
        <id>Q9NAB0</id>
        <label>gst-39</label>
    </interactant>
    <organismsDiffer>false</organismsDiffer>
    <experiments>2</experiments>
</comment>
<dbReference type="FunFam" id="6.10.140.2220:FF:000002">
    <property type="entry name" value="Protein kinase C-binding protein 1 isoform C"/>
    <property type="match status" value="1"/>
</dbReference>
<feature type="region of interest" description="Disordered" evidence="14">
    <location>
        <begin position="1"/>
        <end position="25"/>
    </location>
</feature>
<gene>
    <name evidence="16 18" type="primary">bra-1</name>
    <name evidence="16" type="ORF">CELE_F54B11.6</name>
    <name evidence="18" type="ORF">F54B11.6</name>
</gene>
<keyword evidence="6" id="KW-0862">Zinc</keyword>